<feature type="domain" description="Amidase" evidence="3">
    <location>
        <begin position="264"/>
        <end position="408"/>
    </location>
</feature>
<dbReference type="Proteomes" id="UP000239757">
    <property type="component" value="Unassembled WGS sequence"/>
</dbReference>
<organism evidence="4 5">
    <name type="scientific">Gossypium barbadense</name>
    <name type="common">Sea Island cotton</name>
    <name type="synonym">Hibiscus barbadensis</name>
    <dbReference type="NCBI Taxonomy" id="3634"/>
    <lineage>
        <taxon>Eukaryota</taxon>
        <taxon>Viridiplantae</taxon>
        <taxon>Streptophyta</taxon>
        <taxon>Embryophyta</taxon>
        <taxon>Tracheophyta</taxon>
        <taxon>Spermatophyta</taxon>
        <taxon>Magnoliopsida</taxon>
        <taxon>eudicotyledons</taxon>
        <taxon>Gunneridae</taxon>
        <taxon>Pentapetalae</taxon>
        <taxon>rosids</taxon>
        <taxon>malvids</taxon>
        <taxon>Malvales</taxon>
        <taxon>Malvaceae</taxon>
        <taxon>Malvoideae</taxon>
        <taxon>Gossypium</taxon>
    </lineage>
</organism>
<dbReference type="GO" id="GO:0016811">
    <property type="term" value="F:hydrolase activity, acting on carbon-nitrogen (but not peptide) bonds, in linear amides"/>
    <property type="evidence" value="ECO:0007669"/>
    <property type="project" value="UniProtKB-ARBA"/>
</dbReference>
<comment type="similarity">
    <text evidence="1">Belongs to the amidase family.</text>
</comment>
<dbReference type="OrthoDB" id="421993at2759"/>
<evidence type="ECO:0000313" key="5">
    <source>
        <dbReference type="Proteomes" id="UP000239757"/>
    </source>
</evidence>
<keyword evidence="2" id="KW-0812">Transmembrane</keyword>
<evidence type="ECO:0000313" key="4">
    <source>
        <dbReference type="EMBL" id="PPS09419.1"/>
    </source>
</evidence>
<accession>A0A2P5Y1F2</accession>
<evidence type="ECO:0000259" key="3">
    <source>
        <dbReference type="Pfam" id="PF01425"/>
    </source>
</evidence>
<dbReference type="InterPro" id="IPR000120">
    <property type="entry name" value="Amidase"/>
</dbReference>
<dbReference type="Pfam" id="PF01425">
    <property type="entry name" value="Amidase"/>
    <property type="match status" value="2"/>
</dbReference>
<dbReference type="PANTHER" id="PTHR11895:SF67">
    <property type="entry name" value="AMIDASE DOMAIN-CONTAINING PROTEIN"/>
    <property type="match status" value="1"/>
</dbReference>
<keyword evidence="2" id="KW-1133">Transmembrane helix</keyword>
<feature type="transmembrane region" description="Helical" evidence="2">
    <location>
        <begin position="39"/>
        <end position="61"/>
    </location>
</feature>
<dbReference type="InterPro" id="IPR023631">
    <property type="entry name" value="Amidase_dom"/>
</dbReference>
<dbReference type="PROSITE" id="PS00571">
    <property type="entry name" value="AMIDASES"/>
    <property type="match status" value="1"/>
</dbReference>
<feature type="domain" description="Amidase" evidence="3">
    <location>
        <begin position="496"/>
        <end position="595"/>
    </location>
</feature>
<sequence length="696" mass="76564">MGLLRDAGVVYKPVEQTDLGPCSNESYFKADKAPRMAGFLLKIFAWFLESRIIGALLLYIVKKNNQVHKLVSNATLEEPPMFVPLHPITDCIKTDLNQQEVKQIDSDASPPERVQQAIKCVPVTSDKSLDLKSSCFRRWTIADYSRAYSTGEITPLRVAEHFIDAVRESCSPPLPMSFFINSDAEDILRQATESTLRYERGNPISALDGVLIAIKDEIDCYPYPTTGLLSSPLTLSFMHISFLFLVVFFVLILLLILLGGTKWLHKFRPCTGDACCVMRLRSCGVILVGKTNMHELGAGVSGINPHYGPIRNPYDPKKICGGSSSGSAAVVSSGLCPVALGVDSGGSVRMPASLCGVFGFKPTFGCIPHSGVLPLNWTVGTVGILAATLDDAFIVYAAISGDLPSHKPTTLPSIYTSHSKFGPLLPFFFFDTWILPAQSAISAAELNKANIKHQVCKIWRGFTSWYLTIQTCRNSDFAEIGWDVRVALRVCGAFHGKEYIQAQKMRNRQMQIHNNIFAMADVIVAPTTGRTAYSIVDDALKTGEVDCINGAALIRYQIAGNFLGLPAVTVPVGYDKAGLPIGLQFIGKPWSEPTLMHVAYAMQTFGFRPCASRSIESRRFSMIYFIRAEQRRVGTSRNRGNETGHRNYLELPSSRNGSYLKNEKSLVEKLKLCITSVNGFIDMDMTCVSVSDLVQS</sequence>
<dbReference type="SUPFAM" id="SSF75304">
    <property type="entry name" value="Amidase signature (AS) enzymes"/>
    <property type="match status" value="2"/>
</dbReference>
<dbReference type="AlphaFoldDB" id="A0A2P5Y1F2"/>
<reference evidence="4 5" key="1">
    <citation type="submission" date="2015-01" db="EMBL/GenBank/DDBJ databases">
        <title>Genome of allotetraploid Gossypium barbadense reveals genomic plasticity and fiber elongation in cotton evolution.</title>
        <authorList>
            <person name="Chen X."/>
            <person name="Liu X."/>
            <person name="Zhao B."/>
            <person name="Zheng H."/>
            <person name="Hu Y."/>
            <person name="Lu G."/>
            <person name="Yang C."/>
            <person name="Chen J."/>
            <person name="Shan C."/>
            <person name="Zhang L."/>
            <person name="Zhou Y."/>
            <person name="Wang L."/>
            <person name="Guo W."/>
            <person name="Bai Y."/>
            <person name="Ruan J."/>
            <person name="Shangguan X."/>
            <person name="Mao Y."/>
            <person name="Jiang J."/>
            <person name="Zhu Y."/>
            <person name="Lei J."/>
            <person name="Kang H."/>
            <person name="Chen S."/>
            <person name="He X."/>
            <person name="Wang R."/>
            <person name="Wang Y."/>
            <person name="Chen J."/>
            <person name="Wang L."/>
            <person name="Yu S."/>
            <person name="Wang B."/>
            <person name="Wei J."/>
            <person name="Song S."/>
            <person name="Lu X."/>
            <person name="Gao Z."/>
            <person name="Gu W."/>
            <person name="Deng X."/>
            <person name="Ma D."/>
            <person name="Wang S."/>
            <person name="Liang W."/>
            <person name="Fang L."/>
            <person name="Cai C."/>
            <person name="Zhu X."/>
            <person name="Zhou B."/>
            <person name="Zhang Y."/>
            <person name="Chen Z."/>
            <person name="Xu S."/>
            <person name="Zhu R."/>
            <person name="Wang S."/>
            <person name="Zhang T."/>
            <person name="Zhao G."/>
        </authorList>
    </citation>
    <scope>NUCLEOTIDE SEQUENCE [LARGE SCALE GENOMIC DNA]</scope>
    <source>
        <strain evidence="5">cv. Xinhai21</strain>
        <tissue evidence="4">Leaf</tissue>
    </source>
</reference>
<keyword evidence="2" id="KW-0472">Membrane</keyword>
<protein>
    <recommendedName>
        <fullName evidence="3">Amidase domain-containing protein</fullName>
    </recommendedName>
</protein>
<dbReference type="PANTHER" id="PTHR11895">
    <property type="entry name" value="TRANSAMIDASE"/>
    <property type="match status" value="1"/>
</dbReference>
<dbReference type="InterPro" id="IPR020556">
    <property type="entry name" value="Amidase_CS"/>
</dbReference>
<proteinExistence type="inferred from homology"/>
<feature type="transmembrane region" description="Helical" evidence="2">
    <location>
        <begin position="237"/>
        <end position="258"/>
    </location>
</feature>
<name>A0A2P5Y1F2_GOSBA</name>
<evidence type="ECO:0000256" key="1">
    <source>
        <dbReference type="ARBA" id="ARBA00009199"/>
    </source>
</evidence>
<dbReference type="InterPro" id="IPR036928">
    <property type="entry name" value="AS_sf"/>
</dbReference>
<dbReference type="Gene3D" id="3.90.1300.10">
    <property type="entry name" value="Amidase signature (AS) domain"/>
    <property type="match status" value="1"/>
</dbReference>
<gene>
    <name evidence="4" type="ORF">GOBAR_AA11225</name>
</gene>
<dbReference type="EMBL" id="KZ663861">
    <property type="protein sequence ID" value="PPS09419.1"/>
    <property type="molecule type" value="Genomic_DNA"/>
</dbReference>
<evidence type="ECO:0000256" key="2">
    <source>
        <dbReference type="SAM" id="Phobius"/>
    </source>
</evidence>